<dbReference type="InterPro" id="IPR014756">
    <property type="entry name" value="Ig_E-set"/>
</dbReference>
<sequence>MRKSLKSAPVVAALLAVPVSAMAHAYPAHETPPSGAVLKLLPGEVSINFTETVNRHFSGIVVQGPNGKQVSHGEATLERNNPKTLVIHLRRSNRAGRYTVLWHALASDGHRTHGRYSFQVTP</sequence>
<organism evidence="7 8">
    <name type="scientific">Acidiphilium iwatense</name>
    <dbReference type="NCBI Taxonomy" id="768198"/>
    <lineage>
        <taxon>Bacteria</taxon>
        <taxon>Pseudomonadati</taxon>
        <taxon>Pseudomonadota</taxon>
        <taxon>Alphaproteobacteria</taxon>
        <taxon>Acetobacterales</taxon>
        <taxon>Acidocellaceae</taxon>
        <taxon>Acidiphilium</taxon>
    </lineage>
</organism>
<evidence type="ECO:0000256" key="3">
    <source>
        <dbReference type="ARBA" id="ARBA00022729"/>
    </source>
</evidence>
<name>A0ABS9E0T7_9PROT</name>
<gene>
    <name evidence="7" type="ORF">L2A60_18340</name>
</gene>
<feature type="domain" description="CopC" evidence="6">
    <location>
        <begin position="24"/>
        <end position="120"/>
    </location>
</feature>
<feature type="chain" id="PRO_5046742475" evidence="5">
    <location>
        <begin position="24"/>
        <end position="122"/>
    </location>
</feature>
<dbReference type="Proteomes" id="UP001521209">
    <property type="component" value="Unassembled WGS sequence"/>
</dbReference>
<evidence type="ECO:0000256" key="5">
    <source>
        <dbReference type="SAM" id="SignalP"/>
    </source>
</evidence>
<reference evidence="7 8" key="1">
    <citation type="submission" date="2022-01" db="EMBL/GenBank/DDBJ databases">
        <authorList>
            <person name="Won M."/>
            <person name="Kim S.-J."/>
            <person name="Kwon S.-W."/>
        </authorList>
    </citation>
    <scope>NUCLEOTIDE SEQUENCE [LARGE SCALE GENOMIC DNA]</scope>
    <source>
        <strain evidence="7 8">KCTC 23505</strain>
    </source>
</reference>
<evidence type="ECO:0000313" key="8">
    <source>
        <dbReference type="Proteomes" id="UP001521209"/>
    </source>
</evidence>
<evidence type="ECO:0000256" key="4">
    <source>
        <dbReference type="ARBA" id="ARBA00023008"/>
    </source>
</evidence>
<keyword evidence="3 5" id="KW-0732">Signal</keyword>
<accession>A0ABS9E0T7</accession>
<keyword evidence="4" id="KW-0186">Copper</keyword>
<evidence type="ECO:0000256" key="1">
    <source>
        <dbReference type="ARBA" id="ARBA00004196"/>
    </source>
</evidence>
<evidence type="ECO:0000313" key="7">
    <source>
        <dbReference type="EMBL" id="MCF3948622.1"/>
    </source>
</evidence>
<protein>
    <submittedName>
        <fullName evidence="7">Copper resistance protein CopC</fullName>
    </submittedName>
</protein>
<dbReference type="Pfam" id="PF04234">
    <property type="entry name" value="CopC"/>
    <property type="match status" value="1"/>
</dbReference>
<evidence type="ECO:0000256" key="2">
    <source>
        <dbReference type="ARBA" id="ARBA00022723"/>
    </source>
</evidence>
<dbReference type="EMBL" id="JAKGBZ010000064">
    <property type="protein sequence ID" value="MCF3948622.1"/>
    <property type="molecule type" value="Genomic_DNA"/>
</dbReference>
<dbReference type="SUPFAM" id="SSF81296">
    <property type="entry name" value="E set domains"/>
    <property type="match status" value="1"/>
</dbReference>
<evidence type="ECO:0000259" key="6">
    <source>
        <dbReference type="Pfam" id="PF04234"/>
    </source>
</evidence>
<dbReference type="PANTHER" id="PTHR34820:SF4">
    <property type="entry name" value="INNER MEMBRANE PROTEIN YEBZ"/>
    <property type="match status" value="1"/>
</dbReference>
<dbReference type="RefSeq" id="WP_235705936.1">
    <property type="nucleotide sequence ID" value="NZ_JAKGBZ010000064.1"/>
</dbReference>
<dbReference type="Gene3D" id="2.60.40.1220">
    <property type="match status" value="1"/>
</dbReference>
<dbReference type="InterPro" id="IPR014755">
    <property type="entry name" value="Cu-Rt/internalin_Ig-like"/>
</dbReference>
<proteinExistence type="predicted"/>
<feature type="signal peptide" evidence="5">
    <location>
        <begin position="1"/>
        <end position="23"/>
    </location>
</feature>
<comment type="subcellular location">
    <subcellularLocation>
        <location evidence="1">Cell envelope</location>
    </subcellularLocation>
</comment>
<keyword evidence="8" id="KW-1185">Reference proteome</keyword>
<dbReference type="InterPro" id="IPR032694">
    <property type="entry name" value="CopC/D"/>
</dbReference>
<comment type="caution">
    <text evidence="7">The sequence shown here is derived from an EMBL/GenBank/DDBJ whole genome shotgun (WGS) entry which is preliminary data.</text>
</comment>
<keyword evidence="2" id="KW-0479">Metal-binding</keyword>
<dbReference type="PANTHER" id="PTHR34820">
    <property type="entry name" value="INNER MEMBRANE PROTEIN YEBZ"/>
    <property type="match status" value="1"/>
</dbReference>
<dbReference type="InterPro" id="IPR007348">
    <property type="entry name" value="CopC_dom"/>
</dbReference>